<dbReference type="RefSeq" id="WP_371842982.1">
    <property type="nucleotide sequence ID" value="NZ_JBGMEL010000005.1"/>
</dbReference>
<dbReference type="SUPFAM" id="SSF141571">
    <property type="entry name" value="Pentapeptide repeat-like"/>
    <property type="match status" value="1"/>
</dbReference>
<evidence type="ECO:0000313" key="2">
    <source>
        <dbReference type="EMBL" id="MFA0790141.1"/>
    </source>
</evidence>
<evidence type="ECO:0000313" key="3">
    <source>
        <dbReference type="Proteomes" id="UP001569414"/>
    </source>
</evidence>
<accession>A0ABV4NMB8</accession>
<dbReference type="EMBL" id="JBGMEL010000005">
    <property type="protein sequence ID" value="MFA0790141.1"/>
    <property type="molecule type" value="Genomic_DNA"/>
</dbReference>
<name>A0ABV4NMB8_9GAMM</name>
<feature type="region of interest" description="Disordered" evidence="1">
    <location>
        <begin position="271"/>
        <end position="292"/>
    </location>
</feature>
<feature type="compositionally biased region" description="Low complexity" evidence="1">
    <location>
        <begin position="152"/>
        <end position="163"/>
    </location>
</feature>
<organism evidence="2 3">
    <name type="scientific">Microbulbifer echini</name>
    <dbReference type="NCBI Taxonomy" id="1529067"/>
    <lineage>
        <taxon>Bacteria</taxon>
        <taxon>Pseudomonadati</taxon>
        <taxon>Pseudomonadota</taxon>
        <taxon>Gammaproteobacteria</taxon>
        <taxon>Cellvibrionales</taxon>
        <taxon>Microbulbiferaceae</taxon>
        <taxon>Microbulbifer</taxon>
    </lineage>
</organism>
<keyword evidence="3" id="KW-1185">Reference proteome</keyword>
<comment type="caution">
    <text evidence="2">The sequence shown here is derived from an EMBL/GenBank/DDBJ whole genome shotgun (WGS) entry which is preliminary data.</text>
</comment>
<protein>
    <recommendedName>
        <fullName evidence="4">Helix-turn-helix domain-containing protein</fullName>
    </recommendedName>
</protein>
<feature type="compositionally biased region" description="Acidic residues" evidence="1">
    <location>
        <begin position="107"/>
        <end position="151"/>
    </location>
</feature>
<dbReference type="Proteomes" id="UP001569414">
    <property type="component" value="Unassembled WGS sequence"/>
</dbReference>
<sequence length="292" mass="32954">MIRRSARPSSNYLVVANSVVCDRRISFAAGGLLLHLLSKPDHWEVSPSALAKEAQEGRDKVYKLLGELINAGYCKRITRRGERGKIVGTDYEISDTSRDADPLPENLDTDLPDTDLPDTDLPDTDLPDTDLPDTDLPDTDLPDTDLPDTDLPDTGLPYPDLPTQESKDTKKVTNLENNQRESGQGGALALRQESAPPSKRGTRLPDDWQLTQEFYTEAAKTRPEVMHQIYDIAASFGDYWKSQSGKQGVRRDWLAVWRNWVRREKFIPPQRAVPQQRTRDRPIGEMLTDTGW</sequence>
<evidence type="ECO:0000256" key="1">
    <source>
        <dbReference type="SAM" id="MobiDB-lite"/>
    </source>
</evidence>
<gene>
    <name evidence="2" type="ORF">ACCI51_06250</name>
</gene>
<reference evidence="2 3" key="1">
    <citation type="submission" date="2024-08" db="EMBL/GenBank/DDBJ databases">
        <authorList>
            <person name="Ishaq N."/>
        </authorList>
    </citation>
    <scope>NUCLEOTIDE SEQUENCE [LARGE SCALE GENOMIC DNA]</scope>
    <source>
        <strain evidence="2 3">JCM 30400</strain>
    </source>
</reference>
<evidence type="ECO:0008006" key="4">
    <source>
        <dbReference type="Google" id="ProtNLM"/>
    </source>
</evidence>
<proteinExistence type="predicted"/>
<feature type="region of interest" description="Disordered" evidence="1">
    <location>
        <begin position="93"/>
        <end position="205"/>
    </location>
</feature>